<protein>
    <submittedName>
        <fullName evidence="2">Uncharacterized protein</fullName>
    </submittedName>
</protein>
<sequence length="170" mass="19610">MEAAIQSTQMDLDKEEVRPEQYLPSLPQERNICRVPELPPIPQGLPTNFDVNSEPELIEGDILWAELLPHSSHRNMGHEPLLTHQELSGSGEYHRALRRVEPIVFQRQGKKDEELVEEPKSFIHRPEQVIGNDSSFERMPSGIYQLQTSSRNIQREAQRTSAEEERSHEP</sequence>
<feature type="compositionally biased region" description="Polar residues" evidence="1">
    <location>
        <begin position="1"/>
        <end position="10"/>
    </location>
</feature>
<evidence type="ECO:0000256" key="1">
    <source>
        <dbReference type="SAM" id="MobiDB-lite"/>
    </source>
</evidence>
<dbReference type="AlphaFoldDB" id="A0A9Q3GLF8"/>
<evidence type="ECO:0000313" key="2">
    <source>
        <dbReference type="EMBL" id="MBW0471294.1"/>
    </source>
</evidence>
<feature type="region of interest" description="Disordered" evidence="1">
    <location>
        <begin position="1"/>
        <end position="25"/>
    </location>
</feature>
<dbReference type="EMBL" id="AVOT02002718">
    <property type="protein sequence ID" value="MBW0471294.1"/>
    <property type="molecule type" value="Genomic_DNA"/>
</dbReference>
<name>A0A9Q3GLF8_9BASI</name>
<evidence type="ECO:0000313" key="3">
    <source>
        <dbReference type="Proteomes" id="UP000765509"/>
    </source>
</evidence>
<organism evidence="2 3">
    <name type="scientific">Austropuccinia psidii MF-1</name>
    <dbReference type="NCBI Taxonomy" id="1389203"/>
    <lineage>
        <taxon>Eukaryota</taxon>
        <taxon>Fungi</taxon>
        <taxon>Dikarya</taxon>
        <taxon>Basidiomycota</taxon>
        <taxon>Pucciniomycotina</taxon>
        <taxon>Pucciniomycetes</taxon>
        <taxon>Pucciniales</taxon>
        <taxon>Sphaerophragmiaceae</taxon>
        <taxon>Austropuccinia</taxon>
    </lineage>
</organism>
<dbReference type="Proteomes" id="UP000765509">
    <property type="component" value="Unassembled WGS sequence"/>
</dbReference>
<proteinExistence type="predicted"/>
<comment type="caution">
    <text evidence="2">The sequence shown here is derived from an EMBL/GenBank/DDBJ whole genome shotgun (WGS) entry which is preliminary data.</text>
</comment>
<keyword evidence="3" id="KW-1185">Reference proteome</keyword>
<accession>A0A9Q3GLF8</accession>
<feature type="compositionally biased region" description="Basic and acidic residues" evidence="1">
    <location>
        <begin position="153"/>
        <end position="170"/>
    </location>
</feature>
<feature type="region of interest" description="Disordered" evidence="1">
    <location>
        <begin position="126"/>
        <end position="170"/>
    </location>
</feature>
<gene>
    <name evidence="2" type="ORF">O181_011009</name>
</gene>
<reference evidence="2" key="1">
    <citation type="submission" date="2021-03" db="EMBL/GenBank/DDBJ databases">
        <title>Draft genome sequence of rust myrtle Austropuccinia psidii MF-1, a brazilian biotype.</title>
        <authorList>
            <person name="Quecine M.C."/>
            <person name="Pachon D.M.R."/>
            <person name="Bonatelli M.L."/>
            <person name="Correr F.H."/>
            <person name="Franceschini L.M."/>
            <person name="Leite T.F."/>
            <person name="Margarido G.R.A."/>
            <person name="Almeida C.A."/>
            <person name="Ferrarezi J.A."/>
            <person name="Labate C.A."/>
        </authorList>
    </citation>
    <scope>NUCLEOTIDE SEQUENCE</scope>
    <source>
        <strain evidence="2">MF-1</strain>
    </source>
</reference>